<dbReference type="EMBL" id="BT080383">
    <property type="protein sequence ID" value="ACO14807.1"/>
    <property type="molecule type" value="mRNA"/>
</dbReference>
<dbReference type="AlphaFoldDB" id="C1C0K4"/>
<proteinExistence type="evidence at transcript level"/>
<organism evidence="5">
    <name type="scientific">Caligus clemensi</name>
    <name type="common">Sea louse</name>
    <dbReference type="NCBI Taxonomy" id="344056"/>
    <lineage>
        <taxon>Eukaryota</taxon>
        <taxon>Metazoa</taxon>
        <taxon>Ecdysozoa</taxon>
        <taxon>Arthropoda</taxon>
        <taxon>Crustacea</taxon>
        <taxon>Multicrustacea</taxon>
        <taxon>Hexanauplia</taxon>
        <taxon>Copepoda</taxon>
        <taxon>Siphonostomatoida</taxon>
        <taxon>Caligidae</taxon>
        <taxon>Caligus</taxon>
    </lineage>
</organism>
<reference evidence="5" key="1">
    <citation type="submission" date="2009-03" db="EMBL/GenBank/DDBJ databases">
        <title>Caligus clemensi ESTs and full-length cDNAs.</title>
        <authorList>
            <person name="Yasuike M."/>
            <person name="von Schalburg K."/>
            <person name="Cooper G."/>
            <person name="Leong J."/>
            <person name="Jones S.R.M."/>
            <person name="Koop B.F."/>
        </authorList>
    </citation>
    <scope>NUCLEOTIDE SEQUENCE</scope>
    <source>
        <tissue evidence="5">Whole</tissue>
    </source>
</reference>
<dbReference type="GO" id="GO:0000278">
    <property type="term" value="P:mitotic cell cycle"/>
    <property type="evidence" value="ECO:0007669"/>
    <property type="project" value="TreeGrafter"/>
</dbReference>
<evidence type="ECO:0000256" key="2">
    <source>
        <dbReference type="ARBA" id="ARBA00047182"/>
    </source>
</evidence>
<feature type="region of interest" description="Disordered" evidence="4">
    <location>
        <begin position="96"/>
        <end position="118"/>
    </location>
</feature>
<protein>
    <recommendedName>
        <fullName evidence="2">SKA complex subunit 1</fullName>
    </recommendedName>
    <alternativeName>
        <fullName evidence="3">Spindle and kinetochore-associated protein 1</fullName>
    </alternativeName>
</protein>
<dbReference type="InterPro" id="IPR042031">
    <property type="entry name" value="SKA1_MBD_sf"/>
</dbReference>
<sequence>MDRLTTHFKDRLCGIESSLEWIATGNLQETLSVVDSTAFTYASIEKKLLSIDSLEGSHEKLLMEAARLQTAFATLNRLQGDVFGMLPDAMLKSQDRLQQQAVKQQPSGTSKAASSNSCPPPCALALKKPKDHIPSLTLLKIPEFDSVPTYMKGRLTYSGLNSAMEEFNGALKTKYVFLQKGLKPTAALKMKNKYQDLKKLETKETKGVFFLVLDDIKGINSFKTDSARKSIFSILRHFKKIREIRGPGPLIRYAIVEANSA</sequence>
<comment type="similarity">
    <text evidence="1">Belongs to the SKA1 family.</text>
</comment>
<dbReference type="GO" id="GO:0000940">
    <property type="term" value="C:outer kinetochore"/>
    <property type="evidence" value="ECO:0007669"/>
    <property type="project" value="TreeGrafter"/>
</dbReference>
<dbReference type="Gene3D" id="1.10.10.1890">
    <property type="entry name" value="Ska1 microtubule binding domain-like"/>
    <property type="match status" value="1"/>
</dbReference>
<evidence type="ECO:0000256" key="4">
    <source>
        <dbReference type="SAM" id="MobiDB-lite"/>
    </source>
</evidence>
<dbReference type="InterPro" id="IPR009829">
    <property type="entry name" value="SKA1"/>
</dbReference>
<feature type="compositionally biased region" description="Polar residues" evidence="4">
    <location>
        <begin position="96"/>
        <end position="117"/>
    </location>
</feature>
<dbReference type="PANTHER" id="PTHR28573:SF1">
    <property type="entry name" value="SPINDLE AND KINETOCHORE-ASSOCIATED PROTEIN 1"/>
    <property type="match status" value="1"/>
</dbReference>
<name>C1C0K4_CALCM</name>
<dbReference type="GO" id="GO:0072686">
    <property type="term" value="C:mitotic spindle"/>
    <property type="evidence" value="ECO:0007669"/>
    <property type="project" value="TreeGrafter"/>
</dbReference>
<dbReference type="PANTHER" id="PTHR28573">
    <property type="entry name" value="SPINDLE AND KINETOCHORE-ASSOCIATED PROTEIN 1"/>
    <property type="match status" value="1"/>
</dbReference>
<dbReference type="Pfam" id="PF07160">
    <property type="entry name" value="SKA1"/>
    <property type="match status" value="1"/>
</dbReference>
<dbReference type="GO" id="GO:0007059">
    <property type="term" value="P:chromosome segregation"/>
    <property type="evidence" value="ECO:0007669"/>
    <property type="project" value="InterPro"/>
</dbReference>
<evidence type="ECO:0000256" key="3">
    <source>
        <dbReference type="ARBA" id="ARBA00047202"/>
    </source>
</evidence>
<dbReference type="GO" id="GO:0031110">
    <property type="term" value="P:regulation of microtubule polymerization or depolymerization"/>
    <property type="evidence" value="ECO:0007669"/>
    <property type="project" value="TreeGrafter"/>
</dbReference>
<evidence type="ECO:0000256" key="1">
    <source>
        <dbReference type="ARBA" id="ARBA00006836"/>
    </source>
</evidence>
<evidence type="ECO:0000313" key="5">
    <source>
        <dbReference type="EMBL" id="ACO14807.1"/>
    </source>
</evidence>
<dbReference type="GO" id="GO:0008017">
    <property type="term" value="F:microtubule binding"/>
    <property type="evidence" value="ECO:0007669"/>
    <property type="project" value="InterPro"/>
</dbReference>
<gene>
    <name evidence="5" type="primary">SKA1</name>
</gene>
<dbReference type="GO" id="GO:0005876">
    <property type="term" value="C:spindle microtubule"/>
    <property type="evidence" value="ECO:0007669"/>
    <property type="project" value="TreeGrafter"/>
</dbReference>
<accession>C1C0K4</accession>
<dbReference type="GO" id="GO:0051301">
    <property type="term" value="P:cell division"/>
    <property type="evidence" value="ECO:0007669"/>
    <property type="project" value="InterPro"/>
</dbReference>